<proteinExistence type="predicted"/>
<organism evidence="1 2">
    <name type="scientific">Acaulospora colombiana</name>
    <dbReference type="NCBI Taxonomy" id="27376"/>
    <lineage>
        <taxon>Eukaryota</taxon>
        <taxon>Fungi</taxon>
        <taxon>Fungi incertae sedis</taxon>
        <taxon>Mucoromycota</taxon>
        <taxon>Glomeromycotina</taxon>
        <taxon>Glomeromycetes</taxon>
        <taxon>Diversisporales</taxon>
        <taxon>Acaulosporaceae</taxon>
        <taxon>Acaulospora</taxon>
    </lineage>
</organism>
<name>A0ACA9LT69_9GLOM</name>
<dbReference type="Proteomes" id="UP000789525">
    <property type="component" value="Unassembled WGS sequence"/>
</dbReference>
<comment type="caution">
    <text evidence="1">The sequence shown here is derived from an EMBL/GenBank/DDBJ whole genome shotgun (WGS) entry which is preliminary data.</text>
</comment>
<protein>
    <submittedName>
        <fullName evidence="1">12455_t:CDS:1</fullName>
    </submittedName>
</protein>
<reference evidence="1" key="1">
    <citation type="submission" date="2021-06" db="EMBL/GenBank/DDBJ databases">
        <authorList>
            <person name="Kallberg Y."/>
            <person name="Tangrot J."/>
            <person name="Rosling A."/>
        </authorList>
    </citation>
    <scope>NUCLEOTIDE SEQUENCE</scope>
    <source>
        <strain evidence="1">CL356</strain>
    </source>
</reference>
<accession>A0ACA9LT69</accession>
<keyword evidence="2" id="KW-1185">Reference proteome</keyword>
<gene>
    <name evidence="1" type="ORF">ACOLOM_LOCUS4775</name>
</gene>
<evidence type="ECO:0000313" key="1">
    <source>
        <dbReference type="EMBL" id="CAG8549006.1"/>
    </source>
</evidence>
<dbReference type="EMBL" id="CAJVPT010008172">
    <property type="protein sequence ID" value="CAG8549006.1"/>
    <property type="molecule type" value="Genomic_DNA"/>
</dbReference>
<sequence length="207" mass="24301">MANEFPKSHFTGIDLSPISPREQKPENAYFLKHNLLDGLPYNDNTFDFVHVRYLISAFSEKEWRMIIREFVRVTKVDGIIEIIEDEIEPRNDGPISRLLFSALLSDLRSRDIDVTAYGHMIDMLKATQQLKEIKSEEMLVPFGKWAGRIGTLSAENTGQIFLTFRNKFSSSLGLEREEYDKLVEAWYEELNEYKPHNISYRFWAQKR</sequence>
<evidence type="ECO:0000313" key="2">
    <source>
        <dbReference type="Proteomes" id="UP000789525"/>
    </source>
</evidence>